<keyword evidence="4" id="KW-1185">Reference proteome</keyword>
<evidence type="ECO:0000256" key="2">
    <source>
        <dbReference type="SAM" id="SignalP"/>
    </source>
</evidence>
<dbReference type="OrthoDB" id="4867494at2759"/>
<comment type="caution">
    <text evidence="3">The sequence shown here is derived from an EMBL/GenBank/DDBJ whole genome shotgun (WGS) entry which is preliminary data.</text>
</comment>
<dbReference type="STRING" id="94208.A0A2S4KNZ7"/>
<evidence type="ECO:0000256" key="1">
    <source>
        <dbReference type="SAM" id="MobiDB-lite"/>
    </source>
</evidence>
<reference evidence="3 4" key="1">
    <citation type="submission" date="2018-01" db="EMBL/GenBank/DDBJ databases">
        <title>Harnessing the power of phylogenomics to disentangle the directionality and signatures of interkingdom host jumping in the parasitic fungal genus Tolypocladium.</title>
        <authorList>
            <person name="Quandt C.A."/>
            <person name="Patterson W."/>
            <person name="Spatafora J.W."/>
        </authorList>
    </citation>
    <scope>NUCLEOTIDE SEQUENCE [LARGE SCALE GENOMIC DNA]</scope>
    <source>
        <strain evidence="3 4">NRBC 100945</strain>
    </source>
</reference>
<feature type="compositionally biased region" description="Low complexity" evidence="1">
    <location>
        <begin position="38"/>
        <end position="47"/>
    </location>
</feature>
<gene>
    <name evidence="3" type="ORF">TPAR_07862</name>
</gene>
<feature type="region of interest" description="Disordered" evidence="1">
    <location>
        <begin position="21"/>
        <end position="65"/>
    </location>
</feature>
<feature type="compositionally biased region" description="Pro residues" evidence="1">
    <location>
        <begin position="26"/>
        <end position="37"/>
    </location>
</feature>
<dbReference type="EMBL" id="PKSG01000942">
    <property type="protein sequence ID" value="POR31915.1"/>
    <property type="molecule type" value="Genomic_DNA"/>
</dbReference>
<evidence type="ECO:0000313" key="3">
    <source>
        <dbReference type="EMBL" id="POR31915.1"/>
    </source>
</evidence>
<sequence length="166" mass="17278">MKFVLGLLAFAALALSLAAPQLHTPATPPPPLPPPPSSQASPPSTRDVPPPPADTTSQGQAPPAPTPTGPICECGYTYCASVLLGMKKPWNQKQLAEAYCKTPNAACAKGVPNTSVKSALYLCLCNDANQRVGNQLHLLCGCDKCLVAGPDFRGRCETPCHAGTCR</sequence>
<organism evidence="3 4">
    <name type="scientific">Tolypocladium paradoxum</name>
    <dbReference type="NCBI Taxonomy" id="94208"/>
    <lineage>
        <taxon>Eukaryota</taxon>
        <taxon>Fungi</taxon>
        <taxon>Dikarya</taxon>
        <taxon>Ascomycota</taxon>
        <taxon>Pezizomycotina</taxon>
        <taxon>Sordariomycetes</taxon>
        <taxon>Hypocreomycetidae</taxon>
        <taxon>Hypocreales</taxon>
        <taxon>Ophiocordycipitaceae</taxon>
        <taxon>Tolypocladium</taxon>
    </lineage>
</organism>
<dbReference type="Proteomes" id="UP000237481">
    <property type="component" value="Unassembled WGS sequence"/>
</dbReference>
<feature type="signal peptide" evidence="2">
    <location>
        <begin position="1"/>
        <end position="18"/>
    </location>
</feature>
<dbReference type="AlphaFoldDB" id="A0A2S4KNZ7"/>
<keyword evidence="2" id="KW-0732">Signal</keyword>
<feature type="chain" id="PRO_5015695231" evidence="2">
    <location>
        <begin position="19"/>
        <end position="166"/>
    </location>
</feature>
<name>A0A2S4KNZ7_9HYPO</name>
<protein>
    <submittedName>
        <fullName evidence="3">Uncharacterized protein</fullName>
    </submittedName>
</protein>
<accession>A0A2S4KNZ7</accession>
<proteinExistence type="predicted"/>
<evidence type="ECO:0000313" key="4">
    <source>
        <dbReference type="Proteomes" id="UP000237481"/>
    </source>
</evidence>